<dbReference type="GO" id="GO:0042826">
    <property type="term" value="F:histone deacetylase binding"/>
    <property type="evidence" value="ECO:0007669"/>
    <property type="project" value="TreeGrafter"/>
</dbReference>
<proteinExistence type="predicted"/>
<dbReference type="Gene3D" id="1.25.40.10">
    <property type="entry name" value="Tetratricopeptide repeat domain"/>
    <property type="match status" value="2"/>
</dbReference>
<name>A0AAN9TQY9_9HEMI</name>
<evidence type="ECO:0000256" key="15">
    <source>
        <dbReference type="PROSITE-ProRule" id="PRU00134"/>
    </source>
</evidence>
<dbReference type="SMART" id="SM00028">
    <property type="entry name" value="TPR"/>
    <property type="match status" value="4"/>
</dbReference>
<dbReference type="GO" id="GO:0008270">
    <property type="term" value="F:zinc ion binding"/>
    <property type="evidence" value="ECO:0007669"/>
    <property type="project" value="UniProtKB-KW"/>
</dbReference>
<keyword evidence="3" id="KW-0963">Cytoplasm</keyword>
<dbReference type="Pfam" id="PF01753">
    <property type="entry name" value="zf-MYND"/>
    <property type="match status" value="2"/>
</dbReference>
<dbReference type="GO" id="GO:0008757">
    <property type="term" value="F:S-adenosylmethionine-dependent methyltransferase activity"/>
    <property type="evidence" value="ECO:0007669"/>
    <property type="project" value="UniProtKB-ARBA"/>
</dbReference>
<dbReference type="GO" id="GO:0008170">
    <property type="term" value="F:N-methyltransferase activity"/>
    <property type="evidence" value="ECO:0007669"/>
    <property type="project" value="UniProtKB-ARBA"/>
</dbReference>
<evidence type="ECO:0000256" key="2">
    <source>
        <dbReference type="ARBA" id="ARBA00004496"/>
    </source>
</evidence>
<dbReference type="GO" id="GO:0008276">
    <property type="term" value="F:protein methyltransferase activity"/>
    <property type="evidence" value="ECO:0007669"/>
    <property type="project" value="UniProtKB-ARBA"/>
</dbReference>
<feature type="domain" description="SET" evidence="16">
    <location>
        <begin position="1400"/>
        <end position="1689"/>
    </location>
</feature>
<evidence type="ECO:0000256" key="7">
    <source>
        <dbReference type="ARBA" id="ARBA00022723"/>
    </source>
</evidence>
<dbReference type="SUPFAM" id="SSF144232">
    <property type="entry name" value="HIT/MYND zinc finger-like"/>
    <property type="match status" value="3"/>
</dbReference>
<evidence type="ECO:0000259" key="17">
    <source>
        <dbReference type="PROSITE" id="PS50865"/>
    </source>
</evidence>
<dbReference type="PANTHER" id="PTHR46165">
    <property type="entry name" value="SET AND MYND DOMAIN-CONTAINING PROTEIN 4"/>
    <property type="match status" value="1"/>
</dbReference>
<dbReference type="GO" id="GO:0032259">
    <property type="term" value="P:methylation"/>
    <property type="evidence" value="ECO:0007669"/>
    <property type="project" value="UniProtKB-KW"/>
</dbReference>
<dbReference type="PROSITE" id="PS50865">
    <property type="entry name" value="ZF_MYND_2"/>
    <property type="match status" value="3"/>
</dbReference>
<dbReference type="InterPro" id="IPR052097">
    <property type="entry name" value="SET-MYND_domain_protein"/>
</dbReference>
<evidence type="ECO:0000256" key="5">
    <source>
        <dbReference type="ARBA" id="ARBA00022679"/>
    </source>
</evidence>
<dbReference type="Proteomes" id="UP001367676">
    <property type="component" value="Unassembled WGS sequence"/>
</dbReference>
<dbReference type="GO" id="GO:0005634">
    <property type="term" value="C:nucleus"/>
    <property type="evidence" value="ECO:0007669"/>
    <property type="project" value="UniProtKB-SubCell"/>
</dbReference>
<keyword evidence="5" id="KW-0808">Transferase</keyword>
<keyword evidence="9" id="KW-0862">Zinc</keyword>
<dbReference type="Gene3D" id="2.170.270.10">
    <property type="entry name" value="SET domain"/>
    <property type="match status" value="3"/>
</dbReference>
<keyword evidence="6" id="KW-0949">S-adenosyl-L-methionine</keyword>
<comment type="catalytic activity">
    <reaction evidence="11">
        <text>L-lysyl-[protein] + S-adenosyl-L-methionine = N(6)-methyl-L-lysyl-[protein] + S-adenosyl-L-homocysteine + H(+)</text>
        <dbReference type="Rhea" id="RHEA:51736"/>
        <dbReference type="Rhea" id="RHEA-COMP:9752"/>
        <dbReference type="Rhea" id="RHEA-COMP:13053"/>
        <dbReference type="ChEBI" id="CHEBI:15378"/>
        <dbReference type="ChEBI" id="CHEBI:29969"/>
        <dbReference type="ChEBI" id="CHEBI:57856"/>
        <dbReference type="ChEBI" id="CHEBI:59789"/>
        <dbReference type="ChEBI" id="CHEBI:61929"/>
    </reaction>
</comment>
<evidence type="ECO:0000256" key="11">
    <source>
        <dbReference type="ARBA" id="ARBA00048985"/>
    </source>
</evidence>
<protein>
    <recommendedName>
        <fullName evidence="13">Protein-lysine N-methyltransferase SMYD4</fullName>
    </recommendedName>
    <alternativeName>
        <fullName evidence="14">SET and MYND domain-containing protein 4</fullName>
    </alternativeName>
</protein>
<evidence type="ECO:0000259" key="16">
    <source>
        <dbReference type="PROSITE" id="PS50280"/>
    </source>
</evidence>
<organism evidence="18 19">
    <name type="scientific">Parthenolecanium corni</name>
    <dbReference type="NCBI Taxonomy" id="536013"/>
    <lineage>
        <taxon>Eukaryota</taxon>
        <taxon>Metazoa</taxon>
        <taxon>Ecdysozoa</taxon>
        <taxon>Arthropoda</taxon>
        <taxon>Hexapoda</taxon>
        <taxon>Insecta</taxon>
        <taxon>Pterygota</taxon>
        <taxon>Neoptera</taxon>
        <taxon>Paraneoptera</taxon>
        <taxon>Hemiptera</taxon>
        <taxon>Sternorrhyncha</taxon>
        <taxon>Coccoidea</taxon>
        <taxon>Coccidae</taxon>
        <taxon>Parthenolecanium</taxon>
    </lineage>
</organism>
<dbReference type="PANTHER" id="PTHR46165:SF2">
    <property type="entry name" value="SET AND MYND DOMAIN-CONTAINING PROTEIN 4"/>
    <property type="match status" value="1"/>
</dbReference>
<keyword evidence="7" id="KW-0479">Metal-binding</keyword>
<accession>A0AAN9TQY9</accession>
<dbReference type="InterPro" id="IPR044421">
    <property type="entry name" value="SMYD4_SET"/>
</dbReference>
<evidence type="ECO:0000256" key="12">
    <source>
        <dbReference type="ARBA" id="ARBA00093423"/>
    </source>
</evidence>
<dbReference type="InterPro" id="IPR019734">
    <property type="entry name" value="TPR_rpt"/>
</dbReference>
<dbReference type="InterPro" id="IPR046341">
    <property type="entry name" value="SET_dom_sf"/>
</dbReference>
<evidence type="ECO:0000256" key="14">
    <source>
        <dbReference type="ARBA" id="ARBA00093680"/>
    </source>
</evidence>
<evidence type="ECO:0000256" key="10">
    <source>
        <dbReference type="ARBA" id="ARBA00023242"/>
    </source>
</evidence>
<dbReference type="InterPro" id="IPR001214">
    <property type="entry name" value="SET_dom"/>
</dbReference>
<dbReference type="Gene3D" id="1.10.220.160">
    <property type="match status" value="2"/>
</dbReference>
<dbReference type="PROSITE" id="PS50280">
    <property type="entry name" value="SET"/>
    <property type="match status" value="3"/>
</dbReference>
<dbReference type="SUPFAM" id="SSF82199">
    <property type="entry name" value="SET domain"/>
    <property type="match status" value="3"/>
</dbReference>
<evidence type="ECO:0000256" key="3">
    <source>
        <dbReference type="ARBA" id="ARBA00022490"/>
    </source>
</evidence>
<feature type="domain" description="MYND-type" evidence="17">
    <location>
        <begin position="266"/>
        <end position="305"/>
    </location>
</feature>
<feature type="domain" description="MYND-type" evidence="17">
    <location>
        <begin position="818"/>
        <end position="857"/>
    </location>
</feature>
<evidence type="ECO:0000256" key="9">
    <source>
        <dbReference type="ARBA" id="ARBA00022833"/>
    </source>
</evidence>
<comment type="subcellular location">
    <subcellularLocation>
        <location evidence="2">Cytoplasm</location>
    </subcellularLocation>
    <subcellularLocation>
        <location evidence="1">Nucleus</location>
    </subcellularLocation>
</comment>
<dbReference type="SMART" id="SM00317">
    <property type="entry name" value="SET"/>
    <property type="match status" value="3"/>
</dbReference>
<feature type="domain" description="SET" evidence="16">
    <location>
        <begin position="773"/>
        <end position="1031"/>
    </location>
</feature>
<dbReference type="SUPFAM" id="SSF48452">
    <property type="entry name" value="TPR-like"/>
    <property type="match status" value="2"/>
</dbReference>
<dbReference type="Pfam" id="PF00856">
    <property type="entry name" value="SET"/>
    <property type="match status" value="3"/>
</dbReference>
<keyword evidence="19" id="KW-1185">Reference proteome</keyword>
<evidence type="ECO:0000256" key="13">
    <source>
        <dbReference type="ARBA" id="ARBA00093635"/>
    </source>
</evidence>
<feature type="domain" description="SET" evidence="16">
    <location>
        <begin position="221"/>
        <end position="512"/>
    </location>
</feature>
<comment type="caution">
    <text evidence="18">The sequence shown here is derived from an EMBL/GenBank/DDBJ whole genome shotgun (WGS) entry which is preliminary data.</text>
</comment>
<gene>
    <name evidence="18" type="ORF">V9T40_008621</name>
</gene>
<feature type="domain" description="MYND-type" evidence="17">
    <location>
        <begin position="1445"/>
        <end position="1484"/>
    </location>
</feature>
<dbReference type="InterPro" id="IPR002893">
    <property type="entry name" value="Znf_MYND"/>
</dbReference>
<comment type="function">
    <text evidence="12">Protein-lysine N-methyltransferase. Monomethylates PRMT5, modulating its transcriptional activity. May also act as a histone methyltransferase. Plays a critical role in cardiac development. Acts as a key epigenetic regulator of gene expression during cardiac development via its dual activities as a methyltransferase and negative regulator of HDAC1.</text>
</comment>
<evidence type="ECO:0000313" key="18">
    <source>
        <dbReference type="EMBL" id="KAK7601180.1"/>
    </source>
</evidence>
<keyword evidence="8 15" id="KW-0863">Zinc-finger</keyword>
<evidence type="ECO:0000256" key="4">
    <source>
        <dbReference type="ARBA" id="ARBA00022603"/>
    </source>
</evidence>
<dbReference type="GO" id="GO:0005737">
    <property type="term" value="C:cytoplasm"/>
    <property type="evidence" value="ECO:0007669"/>
    <property type="project" value="UniProtKB-SubCell"/>
</dbReference>
<dbReference type="Gene3D" id="6.10.140.2220">
    <property type="match status" value="2"/>
</dbReference>
<keyword evidence="4" id="KW-0489">Methyltransferase</keyword>
<dbReference type="EMBL" id="JBBCAQ010000010">
    <property type="protein sequence ID" value="KAK7601180.1"/>
    <property type="molecule type" value="Genomic_DNA"/>
</dbReference>
<evidence type="ECO:0000313" key="19">
    <source>
        <dbReference type="Proteomes" id="UP001367676"/>
    </source>
</evidence>
<dbReference type="CDD" id="cd10536">
    <property type="entry name" value="SET_SMYD4"/>
    <property type="match status" value="3"/>
</dbReference>
<dbReference type="InterPro" id="IPR011990">
    <property type="entry name" value="TPR-like_helical_dom_sf"/>
</dbReference>
<keyword evidence="10" id="KW-0539">Nucleus</keyword>
<evidence type="ECO:0000256" key="1">
    <source>
        <dbReference type="ARBA" id="ARBA00004123"/>
    </source>
</evidence>
<evidence type="ECO:0000256" key="8">
    <source>
        <dbReference type="ARBA" id="ARBA00022771"/>
    </source>
</evidence>
<sequence>MFGGQEALSESFSNLGLDDFHHANSVKLALTNIALHKKVDCYYKYMSSNDLRPHLITDPFKSTNKALNYKNLGNEAFCSGLYIQALQLYTKSVAAAPPDSPELAIAYANRSAALFRLERYEACLVDINRALGSNYPEDLKSKLVARKTNCVSKLSVRNAANLNYWKSYQQMNLNDATLQKYLKYQIEECKFNVDSVDLDYKEKFYPPSVNFKNKKIPNASEKLKIKYSPEMGRHVVAIEDIKPGEVLAIEEPFVSILLFKHCHSHCSNCYVRCESLIPCNSCTTVMFCSQRCHDNAMNRFHRIECPILINAFNSTEIVEKDWLALRLLLVATKQGKELETLMQHPVYKNPLNDVLSNIPTTFDSKNFSHMFNLVNHLDKRPPGSWDDKIGMAGLLLYILKSSSFFGTSYTQNNSNLELTEKELYVGNLLLRFLLSIPYSNFVIDETSGAHEKEHPFESGSHGEKVGFGVYSFNNLFNHACFNNVINHFHKDTNVAYAIRTIKAGEKLFINYGQHFEISTRVERQTWCRGYHFTCHCKACELDWSVIDAKELIFFQTKDSTKKSNSTYVAVILLLLKVTIMDQTSLGKVFADLKYLPLGEKITAYYKFLKSAGHLPQVKLVPAKCAEKAVAFGVFGENCVDRLEFIDALKYFTQSAAAAPSGSAELGMAYAKRASVLLILNRKKPFLVDVNRALRENCSKSYKQKLRDWKKKWSEKKSFAEIGIDSDDDSLQQELQFTEKQCAFDVNSSDLNYEHNFFLPKVNFNNKTIPDTTEKVGIEYSSQFGRHIVALQDIQPGEVIAIEKPFSSIVSWEKTYNHCSNCFVKCEALMPCPNCSEVLFCSKHCHEEAFKKFHRIECQILSLSGYPVKTNLEWKAIRLLMMVTKQGKELESMMAHPVFKNPLEMTSGKVPEQFDSLDYANIHNLPDHRDKRNDFDLWMTNLEEKEKYLGELLLKFVLLKSQAQEICEFHEYAMNSAGSKRMLGIGSGFYSFHSLFNHACDANVLKTFHKDVIVTYAFAPIKAGEQLFIDYGKSYEFDTRKERQKFILRNHFFTCRCNPCEQNWPIYTKLKSVESDIMTSKKLKRHAEKVFEYFGIGNIRNQYSSKPFNLLSDFITLLHENTQRPNLEYYTYQKEFYRMLCARGNYYSLECDEKIVPTPEERIFRKENSRIYPAWSDREIPDFMVPCAYGTLYASVRNKFNEFRPVFESLPLNERFSFLYNFALSEDLFCELQFEPAKSKLKALEFKKRGNEVFHQGKFLSALKLYTKSVAFAPPNSKELAVAFANRSAALLRLKRYEACLVDINRALKENHSEVTEAWKQKLLDRKKECVVNLKEFCATEMNRLVFLSSSTIDDDTLEDWIRHRMDECKFDENAMDMNYMHKFYLPSGNLTNPLIRNASVKFKVNYSPEWGRHIIATEDIKAGELLHIDKPYATILKFDYYYKHCAYCLVRCEALIPCPKCSRVMYCGVQCRQNAYNLYHRIECSILPIAMKFGEEESAWLSLRTLLIATKQGEELETILKHPAYQEPMKNTDSSDLKNLDSDFMHIYNLMFNYQRPEGKWHPSCINAVLVLYILKHSEFFAASAGKNTQINHETLTEVEAHVGNILFRLFSIMHCNVKLIMENYEKKKLSPGKEVWEMRNIAFGIYPFASFYNHSCDPNVFIVYHKDTVVCHATQPIDAGQQLCVDYGQFEHESPTLERLRSLQEEYYFTCNCEACENDWLPSGNFTGLIQSYQLINDIESVNVRRLYELGFAFNEWQRRRREKNAFSAKLLKLVCEYTSVFGKIAKKPCYDYFQCQREIRQIFCERGRDWYTKFPYETPLSTTLISPNQQKYTSAIWNLNLGMNLDSNGLESAFDLFFN</sequence>
<reference evidence="18 19" key="1">
    <citation type="submission" date="2024-03" db="EMBL/GenBank/DDBJ databases">
        <title>Adaptation during the transition from Ophiocordyceps entomopathogen to insect associate is accompanied by gene loss and intensified selection.</title>
        <authorList>
            <person name="Ward C.M."/>
            <person name="Onetto C.A."/>
            <person name="Borneman A.R."/>
        </authorList>
    </citation>
    <scope>NUCLEOTIDE SEQUENCE [LARGE SCALE GENOMIC DNA]</scope>
    <source>
        <strain evidence="18">AWRI1</strain>
        <tissue evidence="18">Single Adult Female</tissue>
    </source>
</reference>
<evidence type="ECO:0000256" key="6">
    <source>
        <dbReference type="ARBA" id="ARBA00022691"/>
    </source>
</evidence>